<proteinExistence type="predicted"/>
<dbReference type="Pfam" id="PF13692">
    <property type="entry name" value="Glyco_trans_1_4"/>
    <property type="match status" value="1"/>
</dbReference>
<dbReference type="EMBL" id="CP110615">
    <property type="protein sequence ID" value="UZJ24968.1"/>
    <property type="molecule type" value="Genomic_DNA"/>
</dbReference>
<evidence type="ECO:0000313" key="5">
    <source>
        <dbReference type="Proteomes" id="UP001164965"/>
    </source>
</evidence>
<keyword evidence="1 4" id="KW-0328">Glycosyltransferase</keyword>
<dbReference type="PANTHER" id="PTHR12526">
    <property type="entry name" value="GLYCOSYLTRANSFERASE"/>
    <property type="match status" value="1"/>
</dbReference>
<dbReference type="GO" id="GO:0016757">
    <property type="term" value="F:glycosyltransferase activity"/>
    <property type="evidence" value="ECO:0007669"/>
    <property type="project" value="UniProtKB-KW"/>
</dbReference>
<protein>
    <submittedName>
        <fullName evidence="4">Glycosyltransferase</fullName>
        <ecNumber evidence="4">2.4.-.-</ecNumber>
    </submittedName>
</protein>
<evidence type="ECO:0000256" key="1">
    <source>
        <dbReference type="ARBA" id="ARBA00022676"/>
    </source>
</evidence>
<dbReference type="Pfam" id="PF13439">
    <property type="entry name" value="Glyco_transf_4"/>
    <property type="match status" value="1"/>
</dbReference>
<accession>A0ABY6P1E9</accession>
<dbReference type="EC" id="2.4.-.-" evidence="4"/>
<feature type="domain" description="Glycosyltransferase subfamily 4-like N-terminal" evidence="3">
    <location>
        <begin position="18"/>
        <end position="175"/>
    </location>
</feature>
<dbReference type="RefSeq" id="WP_265383074.1">
    <property type="nucleotide sequence ID" value="NZ_CP110615.1"/>
</dbReference>
<dbReference type="PANTHER" id="PTHR12526:SF635">
    <property type="entry name" value="GLYCOSYL TRANSFERASE GROUP 1"/>
    <property type="match status" value="1"/>
</dbReference>
<keyword evidence="2 4" id="KW-0808">Transferase</keyword>
<evidence type="ECO:0000259" key="3">
    <source>
        <dbReference type="Pfam" id="PF13439"/>
    </source>
</evidence>
<reference evidence="4" key="1">
    <citation type="submission" date="2022-10" db="EMBL/GenBank/DDBJ databases">
        <title>Rhodococcus sp.75.</title>
        <authorList>
            <person name="Sun M."/>
        </authorList>
    </citation>
    <scope>NUCLEOTIDE SEQUENCE</scope>
    <source>
        <strain evidence="4">75</strain>
    </source>
</reference>
<evidence type="ECO:0000313" key="4">
    <source>
        <dbReference type="EMBL" id="UZJ24968.1"/>
    </source>
</evidence>
<dbReference type="Gene3D" id="3.40.50.2000">
    <property type="entry name" value="Glycogen Phosphorylase B"/>
    <property type="match status" value="2"/>
</dbReference>
<evidence type="ECO:0000256" key="2">
    <source>
        <dbReference type="ARBA" id="ARBA00022679"/>
    </source>
</evidence>
<dbReference type="Proteomes" id="UP001164965">
    <property type="component" value="Chromosome"/>
</dbReference>
<dbReference type="InterPro" id="IPR028098">
    <property type="entry name" value="Glyco_trans_4-like_N"/>
</dbReference>
<gene>
    <name evidence="4" type="ORF">RHODO2019_00145</name>
</gene>
<name>A0ABY6P1E9_9NOCA</name>
<sequence length="350" mass="37725">MTTLLARHLVVLSLEPWDGVWRRNQHLVSQLLEQGLVERVTFVEPAGRGRATRSTPHPGVTALRPRLRLPRRAGGLRLVAAELRAGPLRGADLLWVNDAPLGRWVAGHGVRGFHDVTDDWRETVNTPRVRDRLVAAEDWLALAIPTVVCSDVLAQRWHERYGVRAHVVPNGVDLDGFRHARRLVLDGPGPHVGYVGTLHAERLDVPLVAELARTPGIGTVHLVGPDALDDASRAELDAAGVVRHGPVDHTEVPSWMTSLDVLVCPHLITPFTLSLDAIKAREYLAAGRPVVATPTSGFQSLTDAGTSVVGRSAFAGAVVRAAAAPPAPASHIPTGWRDRALQLSAAVSRT</sequence>
<keyword evidence="5" id="KW-1185">Reference proteome</keyword>
<organism evidence="4 5">
    <name type="scientific">Rhodococcus antarcticus</name>
    <dbReference type="NCBI Taxonomy" id="2987751"/>
    <lineage>
        <taxon>Bacteria</taxon>
        <taxon>Bacillati</taxon>
        <taxon>Actinomycetota</taxon>
        <taxon>Actinomycetes</taxon>
        <taxon>Mycobacteriales</taxon>
        <taxon>Nocardiaceae</taxon>
        <taxon>Rhodococcus</taxon>
    </lineage>
</organism>
<dbReference type="SUPFAM" id="SSF53756">
    <property type="entry name" value="UDP-Glycosyltransferase/glycogen phosphorylase"/>
    <property type="match status" value="1"/>
</dbReference>